<dbReference type="AlphaFoldDB" id="A0A4Q0NRE6"/>
<dbReference type="Pfam" id="PF08922">
    <property type="entry name" value="DUF1905"/>
    <property type="match status" value="1"/>
</dbReference>
<accession>A0A4Q0NRE6</accession>
<dbReference type="EMBL" id="QOVK01000029">
    <property type="protein sequence ID" value="RXG12843.1"/>
    <property type="molecule type" value="Genomic_DNA"/>
</dbReference>
<dbReference type="RefSeq" id="WP_128767041.1">
    <property type="nucleotide sequence ID" value="NZ_JBHUOO010000038.1"/>
</dbReference>
<evidence type="ECO:0008006" key="3">
    <source>
        <dbReference type="Google" id="ProtNLM"/>
    </source>
</evidence>
<dbReference type="Proteomes" id="UP000289859">
    <property type="component" value="Unassembled WGS sequence"/>
</dbReference>
<gene>
    <name evidence="1" type="ORF">DSM02_3847</name>
</gene>
<dbReference type="SUPFAM" id="SSF141694">
    <property type="entry name" value="AF2212/PG0164-like"/>
    <property type="match status" value="1"/>
</dbReference>
<dbReference type="InterPro" id="IPR037079">
    <property type="entry name" value="AF2212/PG0164-like_sf"/>
</dbReference>
<reference evidence="1 2" key="1">
    <citation type="submission" date="2018-07" db="EMBL/GenBank/DDBJ databases">
        <title>Leeuwenhoekiella genomics.</title>
        <authorList>
            <person name="Tahon G."/>
            <person name="Willems A."/>
        </authorList>
    </citation>
    <scope>NUCLEOTIDE SEQUENCE [LARGE SCALE GENOMIC DNA]</scope>
    <source>
        <strain evidence="1 2">LMG 29608</strain>
    </source>
</reference>
<evidence type="ECO:0000313" key="1">
    <source>
        <dbReference type="EMBL" id="RXG12843.1"/>
    </source>
</evidence>
<dbReference type="OrthoDB" id="8246703at2"/>
<sequence length="155" mass="17700">MKNIVDNQELELVYKKGNGAWTYHIVIPNTADIDGTWGSLKVSGLLDDYELKEMNLAPRKEEDKMISINEEIRDAIGKSGGDLVTVTLYLHTHDRIDTNSEILKCFDDAGVLDSFKSMNEDEQDEIITDITSKRTEVKQIEQINHYINQLLNQNN</sequence>
<protein>
    <recommendedName>
        <fullName evidence="3">Bacteriocin resistance YdeI/OmpD-like protein</fullName>
    </recommendedName>
</protein>
<organism evidence="1 2">
    <name type="scientific">Leeuwenhoekiella polynyae</name>
    <dbReference type="NCBI Taxonomy" id="1550906"/>
    <lineage>
        <taxon>Bacteria</taxon>
        <taxon>Pseudomonadati</taxon>
        <taxon>Bacteroidota</taxon>
        <taxon>Flavobacteriia</taxon>
        <taxon>Flavobacteriales</taxon>
        <taxon>Flavobacteriaceae</taxon>
        <taxon>Leeuwenhoekiella</taxon>
    </lineage>
</organism>
<proteinExistence type="predicted"/>
<evidence type="ECO:0000313" key="2">
    <source>
        <dbReference type="Proteomes" id="UP000289859"/>
    </source>
</evidence>
<comment type="caution">
    <text evidence="1">The sequence shown here is derived from an EMBL/GenBank/DDBJ whole genome shotgun (WGS) entry which is preliminary data.</text>
</comment>
<dbReference type="Gene3D" id="2.40.30.100">
    <property type="entry name" value="AF2212/PG0164-like"/>
    <property type="match status" value="1"/>
</dbReference>
<keyword evidence="2" id="KW-1185">Reference proteome</keyword>
<name>A0A4Q0NRE6_9FLAO</name>
<dbReference type="InterPro" id="IPR015018">
    <property type="entry name" value="DUF1905"/>
</dbReference>